<evidence type="ECO:0000313" key="1">
    <source>
        <dbReference type="EMBL" id="KAG0140185.1"/>
    </source>
</evidence>
<dbReference type="AlphaFoldDB" id="A0A9P6T640"/>
<comment type="caution">
    <text evidence="1">The sequence shown here is derived from an EMBL/GenBank/DDBJ whole genome shotgun (WGS) entry which is preliminary data.</text>
</comment>
<reference evidence="1" key="1">
    <citation type="submission" date="2013-11" db="EMBL/GenBank/DDBJ databases">
        <title>Genome sequence of the fusiform rust pathogen reveals effectors for host alternation and coevolution with pine.</title>
        <authorList>
            <consortium name="DOE Joint Genome Institute"/>
            <person name="Smith K."/>
            <person name="Pendleton A."/>
            <person name="Kubisiak T."/>
            <person name="Anderson C."/>
            <person name="Salamov A."/>
            <person name="Aerts A."/>
            <person name="Riley R."/>
            <person name="Clum A."/>
            <person name="Lindquist E."/>
            <person name="Ence D."/>
            <person name="Campbell M."/>
            <person name="Kronenberg Z."/>
            <person name="Feau N."/>
            <person name="Dhillon B."/>
            <person name="Hamelin R."/>
            <person name="Burleigh J."/>
            <person name="Smith J."/>
            <person name="Yandell M."/>
            <person name="Nelson C."/>
            <person name="Grigoriev I."/>
            <person name="Davis J."/>
        </authorList>
    </citation>
    <scope>NUCLEOTIDE SEQUENCE</scope>
    <source>
        <strain evidence="1">G11</strain>
    </source>
</reference>
<gene>
    <name evidence="1" type="ORF">CROQUDRAFT_100460</name>
</gene>
<dbReference type="EMBL" id="MU167467">
    <property type="protein sequence ID" value="KAG0140185.1"/>
    <property type="molecule type" value="Genomic_DNA"/>
</dbReference>
<name>A0A9P6T640_9BASI</name>
<evidence type="ECO:0000313" key="2">
    <source>
        <dbReference type="Proteomes" id="UP000886653"/>
    </source>
</evidence>
<proteinExistence type="predicted"/>
<accession>A0A9P6T640</accession>
<dbReference type="Proteomes" id="UP000886653">
    <property type="component" value="Unassembled WGS sequence"/>
</dbReference>
<sequence length="62" mass="6563">MLQLGYSRNSYPGINQSLGLATLVCVPESSDTGTAPIYSSPVAWCAPWTSGNYQAKLAPKSN</sequence>
<keyword evidence="2" id="KW-1185">Reference proteome</keyword>
<organism evidence="1 2">
    <name type="scientific">Cronartium quercuum f. sp. fusiforme G11</name>
    <dbReference type="NCBI Taxonomy" id="708437"/>
    <lineage>
        <taxon>Eukaryota</taxon>
        <taxon>Fungi</taxon>
        <taxon>Dikarya</taxon>
        <taxon>Basidiomycota</taxon>
        <taxon>Pucciniomycotina</taxon>
        <taxon>Pucciniomycetes</taxon>
        <taxon>Pucciniales</taxon>
        <taxon>Coleosporiaceae</taxon>
        <taxon>Cronartium</taxon>
    </lineage>
</organism>
<protein>
    <submittedName>
        <fullName evidence="1">Uncharacterized protein</fullName>
    </submittedName>
</protein>